<accession>A0A2N5SM58</accession>
<feature type="compositionally biased region" description="Basic and acidic residues" evidence="1">
    <location>
        <begin position="68"/>
        <end position="78"/>
    </location>
</feature>
<name>A0A2N5SM58_9BASI</name>
<evidence type="ECO:0000313" key="2">
    <source>
        <dbReference type="EMBL" id="PLW14325.1"/>
    </source>
</evidence>
<dbReference type="Proteomes" id="UP000235388">
    <property type="component" value="Unassembled WGS sequence"/>
</dbReference>
<evidence type="ECO:0000256" key="1">
    <source>
        <dbReference type="SAM" id="MobiDB-lite"/>
    </source>
</evidence>
<protein>
    <submittedName>
        <fullName evidence="2">Uncharacterized protein</fullName>
    </submittedName>
</protein>
<feature type="compositionally biased region" description="Basic and acidic residues" evidence="1">
    <location>
        <begin position="85"/>
        <end position="106"/>
    </location>
</feature>
<comment type="caution">
    <text evidence="2">The sequence shown here is derived from an EMBL/GenBank/DDBJ whole genome shotgun (WGS) entry which is preliminary data.</text>
</comment>
<sequence length="317" mass="36225">MSANIQELTNTMKAKGTAQKSGAQSQADPTNTQEAPGRPAVTPQAKFIPTTGEVRMLIPPKLTPTASRQEDAASKIQEDLGSGELESKSEDEGSKELDQSDDKESQSDMLMAKVLKADQARAKMYYAIYKALQNLSKRRRAPTPQEWYKEPKPEEYIKGEDSKKEKTPADPSVKESEKNAAIMHHAEKCSRLDELSTDRKRYTDYPYPREWTQSFSKWTVKHWEFYLNIKDIYNHNKMAQCGTTLVENISIMREKVWNTCFATSWRFNKLEFKDINQYAPGEAREDWDTTTGTKQQSKKAASSAKTPAHLQEQNRQR</sequence>
<dbReference type="AlphaFoldDB" id="A0A2N5SM58"/>
<feature type="region of interest" description="Disordered" evidence="1">
    <location>
        <begin position="282"/>
        <end position="317"/>
    </location>
</feature>
<evidence type="ECO:0000313" key="3">
    <source>
        <dbReference type="Proteomes" id="UP000235388"/>
    </source>
</evidence>
<feature type="compositionally biased region" description="Basic and acidic residues" evidence="1">
    <location>
        <begin position="147"/>
        <end position="178"/>
    </location>
</feature>
<feature type="compositionally biased region" description="Polar residues" evidence="1">
    <location>
        <begin position="1"/>
        <end position="34"/>
    </location>
</feature>
<reference evidence="2 3" key="1">
    <citation type="submission" date="2017-11" db="EMBL/GenBank/DDBJ databases">
        <title>De novo assembly and phasing of dikaryotic genomes from two isolates of Puccinia coronata f. sp. avenae, the causal agent of oat crown rust.</title>
        <authorList>
            <person name="Miller M.E."/>
            <person name="Zhang Y."/>
            <person name="Omidvar V."/>
            <person name="Sperschneider J."/>
            <person name="Schwessinger B."/>
            <person name="Raley C."/>
            <person name="Palmer J.M."/>
            <person name="Garnica D."/>
            <person name="Upadhyaya N."/>
            <person name="Rathjen J."/>
            <person name="Taylor J.M."/>
            <person name="Park R.F."/>
            <person name="Dodds P.N."/>
            <person name="Hirsch C.D."/>
            <person name="Kianian S.F."/>
            <person name="Figueroa M."/>
        </authorList>
    </citation>
    <scope>NUCLEOTIDE SEQUENCE [LARGE SCALE GENOMIC DNA]</scope>
    <source>
        <strain evidence="2">12NC29</strain>
    </source>
</reference>
<dbReference type="EMBL" id="PGCJ01000924">
    <property type="protein sequence ID" value="PLW14325.1"/>
    <property type="molecule type" value="Genomic_DNA"/>
</dbReference>
<feature type="region of interest" description="Disordered" evidence="1">
    <location>
        <begin position="139"/>
        <end position="178"/>
    </location>
</feature>
<proteinExistence type="predicted"/>
<organism evidence="2 3">
    <name type="scientific">Puccinia coronata f. sp. avenae</name>
    <dbReference type="NCBI Taxonomy" id="200324"/>
    <lineage>
        <taxon>Eukaryota</taxon>
        <taxon>Fungi</taxon>
        <taxon>Dikarya</taxon>
        <taxon>Basidiomycota</taxon>
        <taxon>Pucciniomycotina</taxon>
        <taxon>Pucciniomycetes</taxon>
        <taxon>Pucciniales</taxon>
        <taxon>Pucciniaceae</taxon>
        <taxon>Puccinia</taxon>
    </lineage>
</organism>
<keyword evidence="3" id="KW-1185">Reference proteome</keyword>
<feature type="region of interest" description="Disordered" evidence="1">
    <location>
        <begin position="1"/>
        <end position="107"/>
    </location>
</feature>
<gene>
    <name evidence="2" type="ORF">PCANC_22587</name>
</gene>